<keyword evidence="1" id="KW-0812">Transmembrane</keyword>
<keyword evidence="3" id="KW-1185">Reference proteome</keyword>
<dbReference type="RefSeq" id="WP_058356305.1">
    <property type="nucleotide sequence ID" value="NZ_CABKVG010000009.1"/>
</dbReference>
<dbReference type="Proteomes" id="UP000832011">
    <property type="component" value="Chromosome"/>
</dbReference>
<gene>
    <name evidence="2" type="ORF">LVJ82_12300</name>
</gene>
<proteinExistence type="predicted"/>
<feature type="transmembrane region" description="Helical" evidence="1">
    <location>
        <begin position="100"/>
        <end position="121"/>
    </location>
</feature>
<organism evidence="2 3">
    <name type="scientific">Vitreoscilla massiliensis</name>
    <dbReference type="NCBI Taxonomy" id="1689272"/>
    <lineage>
        <taxon>Bacteria</taxon>
        <taxon>Pseudomonadati</taxon>
        <taxon>Pseudomonadota</taxon>
        <taxon>Betaproteobacteria</taxon>
        <taxon>Neisseriales</taxon>
        <taxon>Neisseriaceae</taxon>
        <taxon>Vitreoscilla</taxon>
    </lineage>
</organism>
<sequence length="196" mass="22595">MEEIHCQRGFQLFTFSNLSLIILLVLTFLMFSGYGIGWSRLPYDEWRMPISCWLILLPFSVSIPEVKFSNAVTVKAAKYMLIIYVLTLIYVLFIPKTINALSFLLVYALLFYAIVVYGYVFQSSRYKNTYLIILGFMPLLTVLWLPIESTLLFLFPDELGAKAWIGSFINIRQYDDAILPLLFILYSCLSTTSKAV</sequence>
<feature type="transmembrane region" description="Helical" evidence="1">
    <location>
        <begin position="76"/>
        <end position="94"/>
    </location>
</feature>
<dbReference type="EMBL" id="CP091511">
    <property type="protein sequence ID" value="UOO88263.1"/>
    <property type="molecule type" value="Genomic_DNA"/>
</dbReference>
<feature type="transmembrane region" description="Helical" evidence="1">
    <location>
        <begin position="46"/>
        <end position="64"/>
    </location>
</feature>
<evidence type="ECO:0000313" key="3">
    <source>
        <dbReference type="Proteomes" id="UP000832011"/>
    </source>
</evidence>
<feature type="transmembrane region" description="Helical" evidence="1">
    <location>
        <begin position="12"/>
        <end position="34"/>
    </location>
</feature>
<feature type="transmembrane region" description="Helical" evidence="1">
    <location>
        <begin position="128"/>
        <end position="147"/>
    </location>
</feature>
<evidence type="ECO:0000313" key="2">
    <source>
        <dbReference type="EMBL" id="UOO88263.1"/>
    </source>
</evidence>
<accession>A0ABY4E1R8</accession>
<protein>
    <submittedName>
        <fullName evidence="2">Uncharacterized protein</fullName>
    </submittedName>
</protein>
<keyword evidence="1" id="KW-1133">Transmembrane helix</keyword>
<evidence type="ECO:0000256" key="1">
    <source>
        <dbReference type="SAM" id="Phobius"/>
    </source>
</evidence>
<reference evidence="2 3" key="1">
    <citation type="journal article" date="2022" name="Res Sq">
        <title>Evolution of multicellular longitudinally dividing oral cavity symbionts (Neisseriaceae).</title>
        <authorList>
            <person name="Nyongesa S."/>
            <person name="Weber P."/>
            <person name="Bernet E."/>
            <person name="Pullido F."/>
            <person name="Nieckarz M."/>
            <person name="Delaby M."/>
            <person name="Nieves C."/>
            <person name="Viehboeck T."/>
            <person name="Krause N."/>
            <person name="Rivera-Millot A."/>
            <person name="Nakamura A."/>
            <person name="Vischer N."/>
            <person name="VanNieuwenhze M."/>
            <person name="Brun Y."/>
            <person name="Cava F."/>
            <person name="Bulgheresi S."/>
            <person name="Veyrier F."/>
        </authorList>
    </citation>
    <scope>NUCLEOTIDE SEQUENCE [LARGE SCALE GENOMIC DNA]</scope>
    <source>
        <strain evidence="2 3">SN4</strain>
    </source>
</reference>
<keyword evidence="1" id="KW-0472">Membrane</keyword>
<name>A0ABY4E1R8_9NEIS</name>